<sequence length="87" mass="9065">ASNSTSTPTTMFPASTSSGSTVPRLCLSTSPTTRLKCYPHPLSTQPPPPPVPAQPAAAESKSATWASFTKIPRSSSSASGRGMWSNW</sequence>
<keyword evidence="2" id="KW-1185">Reference proteome</keyword>
<reference evidence="1" key="1">
    <citation type="submission" date="2024-09" db="EMBL/GenBank/DDBJ databases">
        <title>Black Yeasts Isolated from many extreme environments.</title>
        <authorList>
            <person name="Coleine C."/>
            <person name="Stajich J.E."/>
            <person name="Selbmann L."/>
        </authorList>
    </citation>
    <scope>NUCLEOTIDE SEQUENCE</scope>
    <source>
        <strain evidence="1">CCFEE 5737</strain>
    </source>
</reference>
<proteinExistence type="predicted"/>
<organism evidence="1 2">
    <name type="scientific">Coniosporium uncinatum</name>
    <dbReference type="NCBI Taxonomy" id="93489"/>
    <lineage>
        <taxon>Eukaryota</taxon>
        <taxon>Fungi</taxon>
        <taxon>Dikarya</taxon>
        <taxon>Ascomycota</taxon>
        <taxon>Pezizomycotina</taxon>
        <taxon>Dothideomycetes</taxon>
        <taxon>Dothideomycetes incertae sedis</taxon>
        <taxon>Coniosporium</taxon>
    </lineage>
</organism>
<dbReference type="EMBL" id="JAWDJW010008097">
    <property type="protein sequence ID" value="KAK3061062.1"/>
    <property type="molecule type" value="Genomic_DNA"/>
</dbReference>
<name>A0ACC3D2Z5_9PEZI</name>
<evidence type="ECO:0000313" key="1">
    <source>
        <dbReference type="EMBL" id="KAK3061062.1"/>
    </source>
</evidence>
<feature type="non-terminal residue" evidence="1">
    <location>
        <position position="1"/>
    </location>
</feature>
<dbReference type="Proteomes" id="UP001186974">
    <property type="component" value="Unassembled WGS sequence"/>
</dbReference>
<comment type="caution">
    <text evidence="1">The sequence shown here is derived from an EMBL/GenBank/DDBJ whole genome shotgun (WGS) entry which is preliminary data.</text>
</comment>
<feature type="non-terminal residue" evidence="1">
    <location>
        <position position="87"/>
    </location>
</feature>
<gene>
    <name evidence="1" type="ORF">LTS18_007107</name>
</gene>
<protein>
    <submittedName>
        <fullName evidence="1">Uncharacterized protein</fullName>
    </submittedName>
</protein>
<accession>A0ACC3D2Z5</accession>
<evidence type="ECO:0000313" key="2">
    <source>
        <dbReference type="Proteomes" id="UP001186974"/>
    </source>
</evidence>